<dbReference type="Gene3D" id="1.20.1600.10">
    <property type="entry name" value="Outer membrane efflux proteins (OEP)"/>
    <property type="match status" value="1"/>
</dbReference>
<keyword evidence="1" id="KW-0812">Transmembrane</keyword>
<comment type="caution">
    <text evidence="2">The sequence shown here is derived from an EMBL/GenBank/DDBJ whole genome shotgun (WGS) entry which is preliminary data.</text>
</comment>
<dbReference type="Proteomes" id="UP000288096">
    <property type="component" value="Unassembled WGS sequence"/>
</dbReference>
<keyword evidence="1" id="KW-1133">Transmembrane helix</keyword>
<evidence type="ECO:0000313" key="3">
    <source>
        <dbReference type="Proteomes" id="UP000288096"/>
    </source>
</evidence>
<keyword evidence="3" id="KW-1185">Reference proteome</keyword>
<gene>
    <name evidence="2" type="ORF">DENIS_0137</name>
</gene>
<proteinExistence type="predicted"/>
<evidence type="ECO:0000313" key="2">
    <source>
        <dbReference type="EMBL" id="GBC59201.1"/>
    </source>
</evidence>
<dbReference type="EMBL" id="BEXT01000001">
    <property type="protein sequence ID" value="GBC59201.1"/>
    <property type="molecule type" value="Genomic_DNA"/>
</dbReference>
<reference evidence="3" key="2">
    <citation type="submission" date="2019-01" db="EMBL/GenBank/DDBJ databases">
        <title>Genome sequence of Desulfonema ishimotonii strain Tokyo 01.</title>
        <authorList>
            <person name="Fukui M."/>
        </authorList>
    </citation>
    <scope>NUCLEOTIDE SEQUENCE [LARGE SCALE GENOMIC DNA]</scope>
    <source>
        <strain evidence="3">Tokyo 01</strain>
    </source>
</reference>
<sequence>MTVTSLTAAGTGLRRQPATEKITARFLVLVLIFLIAAPFSDASEISVAEFLSSAKDAPGLAYQAEKIRFFRNASPDTPLLDRVEFRTQTEEFDSSQQRYALRFVPNGWGETDADTDVRSAMLRLSEAEYDLLRLRALKERSLLVVDFLHSQTVLNVKRTLLVISDDRVNVLRKSMEMPDTDLSDLVRAGDAGMALKLEVMALESGIRNLERRIKRCVASDDPVGFDPDDLRDIVSVRDELTAWDKTASCDNIHLRKSLLQANLARRRYELEKTENKKYIRYVEAAYESRERDDFDKAFSLEIGLQLPGIRDGRTDIDRRRLEFLTLQGEHTELQAAFSENLNLLASEISTLFRQFDLLAERKNANETEKLLEAHMAFGGADPLRLLKMKESLLNSDIRLADIVYEIYRKYIEWLDIRGALSEKSLGRVDITEYLEQVRDRQTFLKFVRMLSAGQRPDAGTAPEICSCREGAGWEHRPVKDFVESALARADVGREEVADRESPWKAFAIFLYCGKICE</sequence>
<feature type="transmembrane region" description="Helical" evidence="1">
    <location>
        <begin position="22"/>
        <end position="40"/>
    </location>
</feature>
<protein>
    <submittedName>
        <fullName evidence="2">Uncharacterized protein</fullName>
    </submittedName>
</protein>
<name>A0A401FQE6_9BACT</name>
<organism evidence="2 3">
    <name type="scientific">Desulfonema ishimotonii</name>
    <dbReference type="NCBI Taxonomy" id="45657"/>
    <lineage>
        <taxon>Bacteria</taxon>
        <taxon>Pseudomonadati</taxon>
        <taxon>Thermodesulfobacteriota</taxon>
        <taxon>Desulfobacteria</taxon>
        <taxon>Desulfobacterales</taxon>
        <taxon>Desulfococcaceae</taxon>
        <taxon>Desulfonema</taxon>
    </lineage>
</organism>
<dbReference type="SUPFAM" id="SSF56954">
    <property type="entry name" value="Outer membrane efflux proteins (OEP)"/>
    <property type="match status" value="1"/>
</dbReference>
<keyword evidence="1" id="KW-0472">Membrane</keyword>
<dbReference type="AlphaFoldDB" id="A0A401FQE6"/>
<reference evidence="3" key="1">
    <citation type="submission" date="2017-11" db="EMBL/GenBank/DDBJ databases">
        <authorList>
            <person name="Watanabe M."/>
            <person name="Kojima H."/>
        </authorList>
    </citation>
    <scope>NUCLEOTIDE SEQUENCE [LARGE SCALE GENOMIC DNA]</scope>
    <source>
        <strain evidence="3">Tokyo 01</strain>
    </source>
</reference>
<dbReference type="OrthoDB" id="5415588at2"/>
<dbReference type="RefSeq" id="WP_124326730.1">
    <property type="nucleotide sequence ID" value="NZ_BEXT01000001.1"/>
</dbReference>
<evidence type="ECO:0000256" key="1">
    <source>
        <dbReference type="SAM" id="Phobius"/>
    </source>
</evidence>
<accession>A0A401FQE6</accession>